<evidence type="ECO:0000256" key="6">
    <source>
        <dbReference type="ARBA" id="ARBA00023242"/>
    </source>
</evidence>
<keyword evidence="10" id="KW-1185">Reference proteome</keyword>
<evidence type="ECO:0000256" key="5">
    <source>
        <dbReference type="ARBA" id="ARBA00022694"/>
    </source>
</evidence>
<organism evidence="9 10">
    <name type="scientific">Lecanosticta acicola</name>
    <dbReference type="NCBI Taxonomy" id="111012"/>
    <lineage>
        <taxon>Eukaryota</taxon>
        <taxon>Fungi</taxon>
        <taxon>Dikarya</taxon>
        <taxon>Ascomycota</taxon>
        <taxon>Pezizomycotina</taxon>
        <taxon>Dothideomycetes</taxon>
        <taxon>Dothideomycetidae</taxon>
        <taxon>Mycosphaerellales</taxon>
        <taxon>Mycosphaerellaceae</taxon>
        <taxon>Lecanosticta</taxon>
    </lineage>
</organism>
<evidence type="ECO:0000256" key="7">
    <source>
        <dbReference type="ARBA" id="ARBA00025043"/>
    </source>
</evidence>
<keyword evidence="5" id="KW-0819">tRNA processing</keyword>
<proteinExistence type="inferred from homology"/>
<evidence type="ECO:0000256" key="2">
    <source>
        <dbReference type="ARBA" id="ARBA00005546"/>
    </source>
</evidence>
<comment type="subcellular location">
    <subcellularLocation>
        <location evidence="1">Nucleus</location>
    </subcellularLocation>
</comment>
<dbReference type="SUPFAM" id="SSF143870">
    <property type="entry name" value="PF0523-like"/>
    <property type="match status" value="1"/>
</dbReference>
<keyword evidence="6 8" id="KW-0539">Nucleus</keyword>
<dbReference type="AlphaFoldDB" id="A0AAI9EFA5"/>
<accession>A0AAI9EFA5</accession>
<name>A0AAI9EFA5_9PEZI</name>
<dbReference type="Gene3D" id="3.30.2380.10">
    <property type="entry name" value="CGI121/TPRKB"/>
    <property type="match status" value="1"/>
</dbReference>
<comment type="function">
    <text evidence="7">Component of the EKC/KEOPS complex that is required for the formation of a threonylcarbamoyl group on adenosine at position 37 (t(6)A37) in tRNAs that read codons beginning with adenine. The complex is probably involved in the transfer of the threonylcarbamoyl moiety of threonylcarbamoyl-AMP (TC-AMP) to the N6 group of A37. CGI121 acts as an allosteric effector that regulates the t(6)A activity of the complex. The EKC/KEOPS complex also promotes both telomere uncapping and telomere elongation. The complex is required for efficient recruitment of transcriptional coactivators. CGI121 is not required for tRNA modification.</text>
</comment>
<comment type="caution">
    <text evidence="9">The sequence shown here is derived from an EMBL/GenBank/DDBJ whole genome shotgun (WGS) entry which is preliminary data.</text>
</comment>
<reference evidence="9" key="1">
    <citation type="submission" date="2023-11" db="EMBL/GenBank/DDBJ databases">
        <authorList>
            <person name="Alioto T."/>
            <person name="Alioto T."/>
            <person name="Gomez Garrido J."/>
        </authorList>
    </citation>
    <scope>NUCLEOTIDE SEQUENCE</scope>
</reference>
<evidence type="ECO:0000256" key="8">
    <source>
        <dbReference type="RuleBase" id="RU004398"/>
    </source>
</evidence>
<dbReference type="GO" id="GO:0005829">
    <property type="term" value="C:cytosol"/>
    <property type="evidence" value="ECO:0007669"/>
    <property type="project" value="TreeGrafter"/>
</dbReference>
<dbReference type="EMBL" id="CAVMBE010000114">
    <property type="protein sequence ID" value="CAK4034357.1"/>
    <property type="molecule type" value="Genomic_DNA"/>
</dbReference>
<dbReference type="PANTHER" id="PTHR15840">
    <property type="entry name" value="CGI-121 FAMILY MEMBER"/>
    <property type="match status" value="1"/>
</dbReference>
<evidence type="ECO:0000256" key="3">
    <source>
        <dbReference type="ARBA" id="ARBA00015316"/>
    </source>
</evidence>
<protein>
    <recommendedName>
        <fullName evidence="4">EKC/KEOPS complex subunit CGI121</fullName>
    </recommendedName>
    <alternativeName>
        <fullName evidence="3">EKC/KEOPS complex subunit cgi121</fullName>
    </alternativeName>
</protein>
<dbReference type="Pfam" id="PF08617">
    <property type="entry name" value="CGI-121"/>
    <property type="match status" value="1"/>
</dbReference>
<dbReference type="Proteomes" id="UP001296104">
    <property type="component" value="Unassembled WGS sequence"/>
</dbReference>
<gene>
    <name evidence="9" type="ORF">LECACI_7A009515</name>
</gene>
<evidence type="ECO:0000256" key="4">
    <source>
        <dbReference type="ARBA" id="ARBA00016009"/>
    </source>
</evidence>
<evidence type="ECO:0000256" key="1">
    <source>
        <dbReference type="ARBA" id="ARBA00004123"/>
    </source>
</evidence>
<dbReference type="InterPro" id="IPR013926">
    <property type="entry name" value="CGI121/TPRKB"/>
</dbReference>
<dbReference type="InterPro" id="IPR036504">
    <property type="entry name" value="CGI121/TPRKB_sf"/>
</dbReference>
<evidence type="ECO:0000313" key="10">
    <source>
        <dbReference type="Proteomes" id="UP001296104"/>
    </source>
</evidence>
<dbReference type="GO" id="GO:0005634">
    <property type="term" value="C:nucleus"/>
    <property type="evidence" value="ECO:0007669"/>
    <property type="project" value="UniProtKB-SubCell"/>
</dbReference>
<dbReference type="PANTHER" id="PTHR15840:SF10">
    <property type="entry name" value="EKC_KEOPS COMPLEX SUBUNIT TPRKB"/>
    <property type="match status" value="1"/>
</dbReference>
<sequence length="181" mass="20419">METVELPHMEQHPLHLCLFRDLHNAPFLRQQLLQGNTDFQYAFLDASVLLSRNHVFSACFRAINDMINHRMKSRNVHSEIVFAMSPNNNIAESFRRFGIQDDSKNIVAVKVGSDRETVEKHLFANVQGNASQLDDETLASLHDAGRLRKIYRLDAPKKGEALVLGNEAEAFTIGTMSLKGS</sequence>
<evidence type="ECO:0000313" key="9">
    <source>
        <dbReference type="EMBL" id="CAK4034357.1"/>
    </source>
</evidence>
<dbReference type="GO" id="GO:0002949">
    <property type="term" value="P:tRNA threonylcarbamoyladenosine modification"/>
    <property type="evidence" value="ECO:0007669"/>
    <property type="project" value="TreeGrafter"/>
</dbReference>
<dbReference type="GO" id="GO:0000408">
    <property type="term" value="C:EKC/KEOPS complex"/>
    <property type="evidence" value="ECO:0007669"/>
    <property type="project" value="TreeGrafter"/>
</dbReference>
<comment type="similarity">
    <text evidence="2 8">Belongs to the CGI121/TPRKB family.</text>
</comment>